<dbReference type="Proteomes" id="UP001596030">
    <property type="component" value="Unassembled WGS sequence"/>
</dbReference>
<protein>
    <recommendedName>
        <fullName evidence="3">DUF937 domain-containing protein</fullName>
    </recommendedName>
</protein>
<dbReference type="RefSeq" id="WP_246969684.1">
    <property type="nucleotide sequence ID" value="NZ_JAKGAN010000002.1"/>
</dbReference>
<sequence length="80" mass="7896">MALQSADNAIGPGKVDTTLDDLIGVLSGNAVPVRPGDLLSALTAGLDNILAPLIDQLLSALGLSLNGVDAELLGAGYGKA</sequence>
<evidence type="ECO:0000313" key="2">
    <source>
        <dbReference type="Proteomes" id="UP001596030"/>
    </source>
</evidence>
<accession>A0ABV9D470</accession>
<name>A0ABV9D470_9GAMM</name>
<keyword evidence="2" id="KW-1185">Reference proteome</keyword>
<gene>
    <name evidence="1" type="ORF">ACFO0U_13700</name>
</gene>
<dbReference type="EMBL" id="JBHSEU010000021">
    <property type="protein sequence ID" value="MFC4539827.1"/>
    <property type="molecule type" value="Genomic_DNA"/>
</dbReference>
<reference evidence="2" key="1">
    <citation type="journal article" date="2019" name="Int. J. Syst. Evol. Microbiol.">
        <title>The Global Catalogue of Microorganisms (GCM) 10K type strain sequencing project: providing services to taxonomists for standard genome sequencing and annotation.</title>
        <authorList>
            <consortium name="The Broad Institute Genomics Platform"/>
            <consortium name="The Broad Institute Genome Sequencing Center for Infectious Disease"/>
            <person name="Wu L."/>
            <person name="Ma J."/>
        </authorList>
    </citation>
    <scope>NUCLEOTIDE SEQUENCE [LARGE SCALE GENOMIC DNA]</scope>
    <source>
        <strain evidence="2">CGMCC 1.12121</strain>
    </source>
</reference>
<evidence type="ECO:0008006" key="3">
    <source>
        <dbReference type="Google" id="ProtNLM"/>
    </source>
</evidence>
<proteinExistence type="predicted"/>
<comment type="caution">
    <text evidence="1">The sequence shown here is derived from an EMBL/GenBank/DDBJ whole genome shotgun (WGS) entry which is preliminary data.</text>
</comment>
<organism evidence="1 2">
    <name type="scientific">Chromohalobacter sarecensis</name>
    <dbReference type="NCBI Taxonomy" id="245294"/>
    <lineage>
        <taxon>Bacteria</taxon>
        <taxon>Pseudomonadati</taxon>
        <taxon>Pseudomonadota</taxon>
        <taxon>Gammaproteobacteria</taxon>
        <taxon>Oceanospirillales</taxon>
        <taxon>Halomonadaceae</taxon>
        <taxon>Chromohalobacter</taxon>
    </lineage>
</organism>
<evidence type="ECO:0000313" key="1">
    <source>
        <dbReference type="EMBL" id="MFC4539827.1"/>
    </source>
</evidence>